<evidence type="ECO:0000256" key="8">
    <source>
        <dbReference type="ARBA" id="ARBA00022801"/>
    </source>
</evidence>
<accession>T1BJK8</accession>
<evidence type="ECO:0000259" key="11">
    <source>
        <dbReference type="Pfam" id="PF04313"/>
    </source>
</evidence>
<feature type="non-terminal residue" evidence="12">
    <location>
        <position position="1"/>
    </location>
</feature>
<evidence type="ECO:0000256" key="3">
    <source>
        <dbReference type="ARBA" id="ARBA00012654"/>
    </source>
</evidence>
<feature type="domain" description="Restriction endonuclease type I HsdR N-terminal" evidence="11">
    <location>
        <begin position="7"/>
        <end position="147"/>
    </location>
</feature>
<dbReference type="InterPro" id="IPR051268">
    <property type="entry name" value="Type-I_R_enzyme_R_subunit"/>
</dbReference>
<evidence type="ECO:0000256" key="7">
    <source>
        <dbReference type="ARBA" id="ARBA00022759"/>
    </source>
</evidence>
<comment type="catalytic activity">
    <reaction evidence="1">
        <text>Endonucleolytic cleavage of DNA to give random double-stranded fragments with terminal 5'-phosphates, ATP is simultaneously hydrolyzed.</text>
        <dbReference type="EC" id="3.1.21.3"/>
    </reaction>
</comment>
<evidence type="ECO:0000313" key="12">
    <source>
        <dbReference type="EMBL" id="EQD53444.1"/>
    </source>
</evidence>
<dbReference type="InterPro" id="IPR007409">
    <property type="entry name" value="Restrct_endonuc_type1_HsdR_N"/>
</dbReference>
<evidence type="ECO:0000256" key="2">
    <source>
        <dbReference type="ARBA" id="ARBA00008598"/>
    </source>
</evidence>
<keyword evidence="5" id="KW-0547">Nucleotide-binding</keyword>
<sequence length="228" mass="25599">DAREDALRKVLRTNSPSLVLSNRRFHELLANGIDVETRQEEGRIAGDKAWLVDFEHPEDNDWLAVNQFAIIENGHSRRPDLVVFLSGLPVAIFELKNPADEEATIWSAYEQLRTYQSEIPSLFHLNELLVVSDGTEARLGCLTSPRERFLPWRTVDGQKIAAKGSLELETLIRGVFDKTRLLDLLRHFIVFEDGGGAISKKVAAYHQFHAVNRAVEATVKAASAKGDK</sequence>
<comment type="similarity">
    <text evidence="2">Belongs to the HsdR family.</text>
</comment>
<gene>
    <name evidence="12" type="ORF">B1B_10243</name>
</gene>
<keyword evidence="4" id="KW-0540">Nuclease</keyword>
<evidence type="ECO:0000256" key="10">
    <source>
        <dbReference type="ARBA" id="ARBA00023125"/>
    </source>
</evidence>
<keyword evidence="10" id="KW-0238">DNA-binding</keyword>
<dbReference type="PANTHER" id="PTHR30195:SF15">
    <property type="entry name" value="TYPE I RESTRICTION ENZYME HINDI ENDONUCLEASE SUBUNIT"/>
    <property type="match status" value="1"/>
</dbReference>
<organism evidence="12">
    <name type="scientific">mine drainage metagenome</name>
    <dbReference type="NCBI Taxonomy" id="410659"/>
    <lineage>
        <taxon>unclassified sequences</taxon>
        <taxon>metagenomes</taxon>
        <taxon>ecological metagenomes</taxon>
    </lineage>
</organism>
<dbReference type="CDD" id="cd22332">
    <property type="entry name" value="HsdR_N"/>
    <property type="match status" value="1"/>
</dbReference>
<evidence type="ECO:0000256" key="4">
    <source>
        <dbReference type="ARBA" id="ARBA00022722"/>
    </source>
</evidence>
<evidence type="ECO:0000256" key="9">
    <source>
        <dbReference type="ARBA" id="ARBA00022840"/>
    </source>
</evidence>
<reference evidence="12" key="2">
    <citation type="journal article" date="2014" name="ISME J.">
        <title>Microbial stratification in low pH oxic and suboxic macroscopic growths along an acid mine drainage.</title>
        <authorList>
            <person name="Mendez-Garcia C."/>
            <person name="Mesa V."/>
            <person name="Sprenger R.R."/>
            <person name="Richter M."/>
            <person name="Diez M.S."/>
            <person name="Solano J."/>
            <person name="Bargiela R."/>
            <person name="Golyshina O.V."/>
            <person name="Manteca A."/>
            <person name="Ramos J.L."/>
            <person name="Gallego J.R."/>
            <person name="Llorente I."/>
            <person name="Martins Dos Santos V.A."/>
            <person name="Jensen O.N."/>
            <person name="Pelaez A.I."/>
            <person name="Sanchez J."/>
            <person name="Ferrer M."/>
        </authorList>
    </citation>
    <scope>NUCLEOTIDE SEQUENCE</scope>
</reference>
<proteinExistence type="inferred from homology"/>
<keyword evidence="7 12" id="KW-0255">Endonuclease</keyword>
<name>T1BJK8_9ZZZZ</name>
<evidence type="ECO:0000256" key="6">
    <source>
        <dbReference type="ARBA" id="ARBA00022747"/>
    </source>
</evidence>
<feature type="non-terminal residue" evidence="12">
    <location>
        <position position="228"/>
    </location>
</feature>
<reference evidence="12" key="1">
    <citation type="submission" date="2013-08" db="EMBL/GenBank/DDBJ databases">
        <authorList>
            <person name="Mendez C."/>
            <person name="Richter M."/>
            <person name="Ferrer M."/>
            <person name="Sanchez J."/>
        </authorList>
    </citation>
    <scope>NUCLEOTIDE SEQUENCE</scope>
</reference>
<evidence type="ECO:0000256" key="5">
    <source>
        <dbReference type="ARBA" id="ARBA00022741"/>
    </source>
</evidence>
<keyword evidence="6" id="KW-0680">Restriction system</keyword>
<dbReference type="Gene3D" id="3.90.1570.50">
    <property type="match status" value="1"/>
</dbReference>
<dbReference type="GO" id="GO:0005524">
    <property type="term" value="F:ATP binding"/>
    <property type="evidence" value="ECO:0007669"/>
    <property type="project" value="UniProtKB-KW"/>
</dbReference>
<keyword evidence="9" id="KW-0067">ATP-binding</keyword>
<protein>
    <recommendedName>
        <fullName evidence="3">type I site-specific deoxyribonuclease</fullName>
        <ecNumber evidence="3">3.1.21.3</ecNumber>
    </recommendedName>
</protein>
<dbReference type="EMBL" id="AUZY01006733">
    <property type="protein sequence ID" value="EQD53444.1"/>
    <property type="molecule type" value="Genomic_DNA"/>
</dbReference>
<dbReference type="PANTHER" id="PTHR30195">
    <property type="entry name" value="TYPE I SITE-SPECIFIC DEOXYRIBONUCLEASE PROTEIN SUBUNIT M AND R"/>
    <property type="match status" value="1"/>
</dbReference>
<dbReference type="GO" id="GO:0009307">
    <property type="term" value="P:DNA restriction-modification system"/>
    <property type="evidence" value="ECO:0007669"/>
    <property type="project" value="UniProtKB-KW"/>
</dbReference>
<dbReference type="EC" id="3.1.21.3" evidence="3"/>
<keyword evidence="8 12" id="KW-0378">Hydrolase</keyword>
<evidence type="ECO:0000256" key="1">
    <source>
        <dbReference type="ARBA" id="ARBA00000851"/>
    </source>
</evidence>
<comment type="caution">
    <text evidence="12">The sequence shown here is derived from an EMBL/GenBank/DDBJ whole genome shotgun (WGS) entry which is preliminary data.</text>
</comment>
<dbReference type="Pfam" id="PF04313">
    <property type="entry name" value="HSDR_N"/>
    <property type="match status" value="1"/>
</dbReference>
<dbReference type="GO" id="GO:0009035">
    <property type="term" value="F:type I site-specific deoxyribonuclease activity"/>
    <property type="evidence" value="ECO:0007669"/>
    <property type="project" value="UniProtKB-EC"/>
</dbReference>
<dbReference type="GO" id="GO:0003677">
    <property type="term" value="F:DNA binding"/>
    <property type="evidence" value="ECO:0007669"/>
    <property type="project" value="UniProtKB-KW"/>
</dbReference>
<dbReference type="AlphaFoldDB" id="T1BJK8"/>